<dbReference type="Pfam" id="PF00004">
    <property type="entry name" value="AAA"/>
    <property type="match status" value="1"/>
</dbReference>
<dbReference type="PANTHER" id="PTHR11638">
    <property type="entry name" value="ATP-DEPENDENT CLP PROTEASE"/>
    <property type="match status" value="1"/>
</dbReference>
<dbReference type="Gene3D" id="1.10.1780.10">
    <property type="entry name" value="Clp, N-terminal domain"/>
    <property type="match status" value="1"/>
</dbReference>
<comment type="similarity">
    <text evidence="1 8">Belongs to the ClpA/ClpB family.</text>
</comment>
<comment type="caution">
    <text evidence="13">The sequence shown here is derived from an EMBL/GenBank/DDBJ whole genome shotgun (WGS) entry which is preliminary data.</text>
</comment>
<dbReference type="AlphaFoldDB" id="A0A850NRJ0"/>
<evidence type="ECO:0000256" key="3">
    <source>
        <dbReference type="ARBA" id="ARBA00022741"/>
    </source>
</evidence>
<dbReference type="Gene3D" id="3.40.50.300">
    <property type="entry name" value="P-loop containing nucleotide triphosphate hydrolases"/>
    <property type="match status" value="2"/>
</dbReference>
<dbReference type="PANTHER" id="PTHR11638:SF18">
    <property type="entry name" value="HEAT SHOCK PROTEIN 104"/>
    <property type="match status" value="1"/>
</dbReference>
<evidence type="ECO:0000313" key="14">
    <source>
        <dbReference type="Proteomes" id="UP000558089"/>
    </source>
</evidence>
<dbReference type="PRINTS" id="PR00300">
    <property type="entry name" value="CLPPROTEASEA"/>
</dbReference>
<evidence type="ECO:0000256" key="9">
    <source>
        <dbReference type="SAM" id="Coils"/>
    </source>
</evidence>
<gene>
    <name evidence="13" type="ORF">GUA46_16175</name>
</gene>
<dbReference type="InterPro" id="IPR027417">
    <property type="entry name" value="P-loop_NTPase"/>
</dbReference>
<dbReference type="GO" id="GO:0034605">
    <property type="term" value="P:cellular response to heat"/>
    <property type="evidence" value="ECO:0007669"/>
    <property type="project" value="TreeGrafter"/>
</dbReference>
<feature type="region of interest" description="Disordered" evidence="10">
    <location>
        <begin position="150"/>
        <end position="194"/>
    </location>
</feature>
<dbReference type="Gene3D" id="4.10.860.10">
    <property type="entry name" value="UVR domain"/>
    <property type="match status" value="1"/>
</dbReference>
<evidence type="ECO:0000256" key="10">
    <source>
        <dbReference type="SAM" id="MobiDB-lite"/>
    </source>
</evidence>
<dbReference type="InterPro" id="IPR004176">
    <property type="entry name" value="Clp_R_N"/>
</dbReference>
<keyword evidence="9" id="KW-0175">Coiled coil</keyword>
<sequence>MDDNFSPRVKDVIAYSKEEALRLGHDFIGTEHLMLGLLRDGNGKAINILDALDVDLDHLRRKVEILSPANPNTGTMQKDKKNLHLTRQAERALKTTFLEAKLFQSSSINTAHLLLCILRNENDPTTKLLHKLKVDYDNVKEQFKSMITSDDDYIDTPQAESFPGDTDDMGDSKEGSFGSGSAAQKGNKKSKTPVLDNFGRDLTRLAEENKLDPVVGREKEIERVSQILSRRKKNNPLLIGEPGVGKSAIAEGLALRIINKKVSRILYNKRVVTLDLASLVAGTKYRGQFEERMKAVMNELEKNDDIILFIDEIHTIVGAGGATGSLDASNMFKPALARGEIQCIGATTLDEYRQYIEKDGALERRFQKVMVEPTSVEETIEILMNIKGKYEEHHNVNYTDEAIMACVKLTNRYMTDRFLPDKAIDALDEAGSRVHIVNMDVPKQILELESQLEDVRELKNSVVKKQKYEEAAKLRDDEKRLEKDLATAQERWEEESKLHRETVSEDNVADVVSMMSGIPVNRIAQTESNKLAELPNLIKGFVIGQDEAVSKVARAIQRNRAGLKDPNKPIGSFIFLGQTGVGKTQLAKILAKELFDSEDALIRIDMSEYMEKFAISRLVGAPPGYVGYEEGGQLTEKVRRKPYSVILLDEVEKAHPDVFNMLLQVLDDGFLTDSLGRKIDFRNTIIIMTSNIGARQLKDFGQGVGFGTAAKKAQADDHQKSVIENALKKAFAPEFLNRIDDVVVFNALEREDIHKIIDIELNKLYKRIKEIGYDLTLSDKAKDYIADKGFDKQYGARPLKRAIQKYIEDTLAEEIVNSKLEEGDSIFMDLDEKKEELTIKIEKAEKSPEAEK</sequence>
<feature type="domain" description="UVR" evidence="11">
    <location>
        <begin position="449"/>
        <end position="484"/>
    </location>
</feature>
<dbReference type="Pfam" id="PF07724">
    <property type="entry name" value="AAA_2"/>
    <property type="match status" value="1"/>
</dbReference>
<dbReference type="PROSITE" id="PS00871">
    <property type="entry name" value="CLPAB_2"/>
    <property type="match status" value="1"/>
</dbReference>
<keyword evidence="5 8" id="KW-0143">Chaperone</keyword>
<dbReference type="InterPro" id="IPR036628">
    <property type="entry name" value="Clp_N_dom_sf"/>
</dbReference>
<dbReference type="PROSITE" id="PS00870">
    <property type="entry name" value="CLPAB_1"/>
    <property type="match status" value="1"/>
</dbReference>
<evidence type="ECO:0000256" key="5">
    <source>
        <dbReference type="ARBA" id="ARBA00023186"/>
    </source>
</evidence>
<dbReference type="SUPFAM" id="SSF52540">
    <property type="entry name" value="P-loop containing nucleoside triphosphate hydrolases"/>
    <property type="match status" value="2"/>
</dbReference>
<comment type="subunit">
    <text evidence="6">Homohexamer. The oligomerization is ATP-dependent.</text>
</comment>
<dbReference type="GO" id="GO:0005524">
    <property type="term" value="F:ATP binding"/>
    <property type="evidence" value="ECO:0007669"/>
    <property type="project" value="UniProtKB-KW"/>
</dbReference>
<protein>
    <submittedName>
        <fullName evidence="13">AAA domain-containing protein</fullName>
    </submittedName>
</protein>
<dbReference type="SUPFAM" id="SSF81923">
    <property type="entry name" value="Double Clp-N motif"/>
    <property type="match status" value="1"/>
</dbReference>
<dbReference type="PROSITE" id="PS50151">
    <property type="entry name" value="UVR"/>
    <property type="match status" value="1"/>
</dbReference>
<dbReference type="GO" id="GO:0016887">
    <property type="term" value="F:ATP hydrolysis activity"/>
    <property type="evidence" value="ECO:0007669"/>
    <property type="project" value="InterPro"/>
</dbReference>
<dbReference type="InterPro" id="IPR001943">
    <property type="entry name" value="UVR_dom"/>
</dbReference>
<accession>A0A850NRJ0</accession>
<dbReference type="EMBL" id="WYET01000013">
    <property type="protein sequence ID" value="NVN19877.1"/>
    <property type="molecule type" value="Genomic_DNA"/>
</dbReference>
<dbReference type="InterPro" id="IPR028299">
    <property type="entry name" value="ClpA/B_CS2"/>
</dbReference>
<keyword evidence="14" id="KW-1185">Reference proteome</keyword>
<dbReference type="Pfam" id="PF02861">
    <property type="entry name" value="Clp_N"/>
    <property type="match status" value="1"/>
</dbReference>
<dbReference type="InterPro" id="IPR019489">
    <property type="entry name" value="Clp_ATPase_C"/>
</dbReference>
<evidence type="ECO:0000256" key="6">
    <source>
        <dbReference type="ARBA" id="ARBA00026057"/>
    </source>
</evidence>
<dbReference type="Gene3D" id="1.10.8.60">
    <property type="match status" value="2"/>
</dbReference>
<reference evidence="13 14" key="1">
    <citation type="submission" date="2020-01" db="EMBL/GenBank/DDBJ databases">
        <title>Draft Genome Analysis of Muricauda sp. HICW Isolated from coastal seawater of PR China.</title>
        <authorList>
            <person name="Chen M.-X."/>
        </authorList>
    </citation>
    <scope>NUCLEOTIDE SEQUENCE [LARGE SCALE GENOMIC DNA]</scope>
    <source>
        <strain evidence="13 14">HICW</strain>
    </source>
</reference>
<evidence type="ECO:0000256" key="8">
    <source>
        <dbReference type="RuleBase" id="RU004432"/>
    </source>
</evidence>
<keyword evidence="3 8" id="KW-0547">Nucleotide-binding</keyword>
<feature type="coiled-coil region" evidence="9">
    <location>
        <begin position="445"/>
        <end position="491"/>
    </location>
</feature>
<feature type="domain" description="Clp R" evidence="12">
    <location>
        <begin position="1"/>
        <end position="149"/>
    </location>
</feature>
<dbReference type="CDD" id="cd00009">
    <property type="entry name" value="AAA"/>
    <property type="match status" value="1"/>
</dbReference>
<dbReference type="InterPro" id="IPR003959">
    <property type="entry name" value="ATPase_AAA_core"/>
</dbReference>
<dbReference type="SMART" id="SM00382">
    <property type="entry name" value="AAA"/>
    <property type="match status" value="2"/>
</dbReference>
<proteinExistence type="inferred from homology"/>
<evidence type="ECO:0000256" key="1">
    <source>
        <dbReference type="ARBA" id="ARBA00008675"/>
    </source>
</evidence>
<evidence type="ECO:0000259" key="11">
    <source>
        <dbReference type="PROSITE" id="PS50151"/>
    </source>
</evidence>
<dbReference type="InterPro" id="IPR001270">
    <property type="entry name" value="ClpA/B"/>
</dbReference>
<dbReference type="SMART" id="SM01086">
    <property type="entry name" value="ClpB_D2-small"/>
    <property type="match status" value="1"/>
</dbReference>
<dbReference type="FunFam" id="3.40.50.300:FF:000010">
    <property type="entry name" value="Chaperone clpB 1, putative"/>
    <property type="match status" value="1"/>
</dbReference>
<dbReference type="InterPro" id="IPR018368">
    <property type="entry name" value="ClpA/B_CS1"/>
</dbReference>
<dbReference type="InterPro" id="IPR003593">
    <property type="entry name" value="AAA+_ATPase"/>
</dbReference>
<dbReference type="GO" id="GO:0005737">
    <property type="term" value="C:cytoplasm"/>
    <property type="evidence" value="ECO:0007669"/>
    <property type="project" value="TreeGrafter"/>
</dbReference>
<dbReference type="Pfam" id="PF17871">
    <property type="entry name" value="AAA_lid_9"/>
    <property type="match status" value="1"/>
</dbReference>
<dbReference type="FunFam" id="1.10.8.60:FF:000017">
    <property type="entry name" value="ATP-dependent chaperone ClpB"/>
    <property type="match status" value="1"/>
</dbReference>
<name>A0A850NRJ0_9FLAO</name>
<dbReference type="Pfam" id="PF10431">
    <property type="entry name" value="ClpB_D2-small"/>
    <property type="match status" value="1"/>
</dbReference>
<evidence type="ECO:0000313" key="13">
    <source>
        <dbReference type="EMBL" id="NVN19877.1"/>
    </source>
</evidence>
<dbReference type="RefSeq" id="WP_108245051.1">
    <property type="nucleotide sequence ID" value="NZ_WYET01000013.1"/>
</dbReference>
<dbReference type="PROSITE" id="PS51903">
    <property type="entry name" value="CLP_R"/>
    <property type="match status" value="1"/>
</dbReference>
<dbReference type="Proteomes" id="UP000558089">
    <property type="component" value="Unassembled WGS sequence"/>
</dbReference>
<dbReference type="InterPro" id="IPR050130">
    <property type="entry name" value="ClpA_ClpB"/>
</dbReference>
<evidence type="ECO:0000256" key="4">
    <source>
        <dbReference type="ARBA" id="ARBA00022840"/>
    </source>
</evidence>
<dbReference type="InterPro" id="IPR041546">
    <property type="entry name" value="ClpA/ClpB_AAA_lid"/>
</dbReference>
<evidence type="ECO:0000259" key="12">
    <source>
        <dbReference type="PROSITE" id="PS51903"/>
    </source>
</evidence>
<keyword evidence="4 8" id="KW-0067">ATP-binding</keyword>
<keyword evidence="2 7" id="KW-0677">Repeat</keyword>
<dbReference type="CDD" id="cd19499">
    <property type="entry name" value="RecA-like_ClpB_Hsp104-like"/>
    <property type="match status" value="1"/>
</dbReference>
<evidence type="ECO:0000256" key="7">
    <source>
        <dbReference type="PROSITE-ProRule" id="PRU01251"/>
    </source>
</evidence>
<dbReference type="FunFam" id="3.40.50.300:FF:000025">
    <property type="entry name" value="ATP-dependent Clp protease subunit"/>
    <property type="match status" value="1"/>
</dbReference>
<evidence type="ECO:0000256" key="2">
    <source>
        <dbReference type="ARBA" id="ARBA00022737"/>
    </source>
</evidence>
<organism evidence="13 14">
    <name type="scientific">Flagellimonas chongwuensis</name>
    <dbReference type="NCBI Taxonomy" id="2697365"/>
    <lineage>
        <taxon>Bacteria</taxon>
        <taxon>Pseudomonadati</taxon>
        <taxon>Bacteroidota</taxon>
        <taxon>Flavobacteriia</taxon>
        <taxon>Flavobacteriales</taxon>
        <taxon>Flavobacteriaceae</taxon>
        <taxon>Flagellimonas</taxon>
    </lineage>
</organism>